<reference evidence="2 3" key="1">
    <citation type="submission" date="2014-08" db="EMBL/GenBank/DDBJ databases">
        <title>Porphyromonas crevioricanis strain:COT-253_OH1447 Genome sequencing.</title>
        <authorList>
            <person name="Wallis C."/>
            <person name="Deusch O."/>
            <person name="O'Flynn C."/>
            <person name="Davis I."/>
            <person name="Jospin G."/>
            <person name="Darling A.E."/>
            <person name="Coil D.A."/>
            <person name="Alexiev A."/>
            <person name="Horsfall A."/>
            <person name="Kirkwood N."/>
            <person name="Harris S."/>
            <person name="Eisen J.A."/>
        </authorList>
    </citation>
    <scope>NUCLEOTIDE SEQUENCE [LARGE SCALE GENOMIC DNA]</scope>
    <source>
        <strain evidence="3">COT-253 OH1447</strain>
    </source>
</reference>
<evidence type="ECO:0000313" key="2">
    <source>
        <dbReference type="EMBL" id="KGN94872.1"/>
    </source>
</evidence>
<keyword evidence="1" id="KW-0812">Transmembrane</keyword>
<protein>
    <submittedName>
        <fullName evidence="2">Uncharacterized protein</fullName>
    </submittedName>
</protein>
<keyword evidence="1" id="KW-1133">Transmembrane helix</keyword>
<dbReference type="Proteomes" id="UP000030136">
    <property type="component" value="Unassembled WGS sequence"/>
</dbReference>
<sequence length="71" mass="8588">MWRYFFIQSYTKALFFAYSIANCKLVEDIDDSLQFLKRIGMPFERSLLRYVLLFDFTFLFLASFFCLNQAL</sequence>
<proteinExistence type="predicted"/>
<evidence type="ECO:0000313" key="3">
    <source>
        <dbReference type="Proteomes" id="UP000030136"/>
    </source>
</evidence>
<keyword evidence="1" id="KW-0472">Membrane</keyword>
<gene>
    <name evidence="2" type="ORF">HQ38_04930</name>
</gene>
<dbReference type="AlphaFoldDB" id="A0AB34PFH1"/>
<evidence type="ECO:0000256" key="1">
    <source>
        <dbReference type="SAM" id="Phobius"/>
    </source>
</evidence>
<organism evidence="2 3">
    <name type="scientific">Porphyromonas crevioricanis</name>
    <dbReference type="NCBI Taxonomy" id="393921"/>
    <lineage>
        <taxon>Bacteria</taxon>
        <taxon>Pseudomonadati</taxon>
        <taxon>Bacteroidota</taxon>
        <taxon>Bacteroidia</taxon>
        <taxon>Bacteroidales</taxon>
        <taxon>Porphyromonadaceae</taxon>
        <taxon>Porphyromonas</taxon>
    </lineage>
</organism>
<comment type="caution">
    <text evidence="2">The sequence shown here is derived from an EMBL/GenBank/DDBJ whole genome shotgun (WGS) entry which is preliminary data.</text>
</comment>
<accession>A0AB34PFH1</accession>
<dbReference type="EMBL" id="JQJC01000014">
    <property type="protein sequence ID" value="KGN94872.1"/>
    <property type="molecule type" value="Genomic_DNA"/>
</dbReference>
<feature type="transmembrane region" description="Helical" evidence="1">
    <location>
        <begin position="47"/>
        <end position="70"/>
    </location>
</feature>
<name>A0AB34PFH1_9PORP</name>